<dbReference type="SMART" id="SM00322">
    <property type="entry name" value="KH"/>
    <property type="match status" value="3"/>
</dbReference>
<evidence type="ECO:0000313" key="6">
    <source>
        <dbReference type="Proteomes" id="UP000824120"/>
    </source>
</evidence>
<dbReference type="CDD" id="cd22459">
    <property type="entry name" value="KH-I_PEPPER_rpt1_like"/>
    <property type="match status" value="1"/>
</dbReference>
<feature type="region of interest" description="Disordered" evidence="3">
    <location>
        <begin position="531"/>
        <end position="556"/>
    </location>
</feature>
<dbReference type="Proteomes" id="UP000824120">
    <property type="component" value="Chromosome 2"/>
</dbReference>
<feature type="domain" description="K Homology" evidence="4">
    <location>
        <begin position="338"/>
        <end position="413"/>
    </location>
</feature>
<dbReference type="InterPro" id="IPR036612">
    <property type="entry name" value="KH_dom_type_1_sf"/>
</dbReference>
<proteinExistence type="predicted"/>
<protein>
    <recommendedName>
        <fullName evidence="4">K Homology domain-containing protein</fullName>
    </recommendedName>
</protein>
<dbReference type="AlphaFoldDB" id="A0A9J6ABA3"/>
<evidence type="ECO:0000256" key="3">
    <source>
        <dbReference type="SAM" id="MobiDB-lite"/>
    </source>
</evidence>
<dbReference type="PANTHER" id="PTHR10288">
    <property type="entry name" value="KH DOMAIN CONTAINING RNA BINDING PROTEIN"/>
    <property type="match status" value="1"/>
</dbReference>
<reference evidence="5 6" key="1">
    <citation type="submission" date="2020-09" db="EMBL/GenBank/DDBJ databases">
        <title>De no assembly of potato wild relative species, Solanum commersonii.</title>
        <authorList>
            <person name="Cho K."/>
        </authorList>
    </citation>
    <scope>NUCLEOTIDE SEQUENCE [LARGE SCALE GENOMIC DNA]</scope>
    <source>
        <strain evidence="5">LZ3.2</strain>
        <tissue evidence="5">Leaf</tissue>
    </source>
</reference>
<dbReference type="OrthoDB" id="442947at2759"/>
<evidence type="ECO:0000256" key="1">
    <source>
        <dbReference type="ARBA" id="ARBA00022737"/>
    </source>
</evidence>
<dbReference type="CDD" id="cd22460">
    <property type="entry name" value="KH-I_PEPPER_rpt2_like"/>
    <property type="match status" value="1"/>
</dbReference>
<dbReference type="InterPro" id="IPR004088">
    <property type="entry name" value="KH_dom_type_1"/>
</dbReference>
<keyword evidence="1" id="KW-0677">Repeat</keyword>
<feature type="region of interest" description="Disordered" evidence="3">
    <location>
        <begin position="1"/>
        <end position="37"/>
    </location>
</feature>
<gene>
    <name evidence="5" type="ORF">H5410_006789</name>
</gene>
<dbReference type="SUPFAM" id="SSF54791">
    <property type="entry name" value="Eukaryotic type KH-domain (KH-domain type I)"/>
    <property type="match status" value="3"/>
</dbReference>
<dbReference type="InterPro" id="IPR004087">
    <property type="entry name" value="KH_dom"/>
</dbReference>
<accession>A0A9J6ABA3</accession>
<dbReference type="Gene3D" id="3.30.1370.10">
    <property type="entry name" value="K Homology domain, type 1"/>
    <property type="match status" value="1"/>
</dbReference>
<keyword evidence="6" id="KW-1185">Reference proteome</keyword>
<sequence length="556" mass="60547">MAGRRDSYGKRSHSQSDYSENGGNKRRNTRNDKDPFSIGPDDTVYRYLCPVKKIGSIIGKGGEIVKQLRVDTKSKIRIGETVPDCDERVVTIYSSSEETNEFDGTEDRVCPAQDALFRVYDKIISDDTTDENSGKHLSETGAQIRILKDKHLPACALSSDELVQISGEVAVVRKALFEVATRLHNNPSRTQHILASDAPTIYSSRSSLIGSAGGAPIVGIAPLVGPYGGYKGESGDWSRSFYSAPRDESASKEFSLRLVCPTANIGGVIGKGGVIINQIRQESGAVIKVNSSNAEGDNCVISISAKEFFEDTYSPTIEAALRLQPRCREEVERDSGLISVTTRLLVPASRIGCLIGKGGSIINEMRKITKANIRILSKEDLPKVASDDDEMVQISGDPDASKDALMQVTSRLRANLFEKEGPMSAFVPVLPYLPMSTDSDTLKYEHRDTRRHGREHSYSAGYGGTSDLPHADGFGSYGTLQDNGVFGSCSALQKFWDLFVSGSFYNFLWNSSSSVGYGAYEGYSPAYPKEGYSHGRSSGSGSSRQNSAPRRKSYGY</sequence>
<dbReference type="PROSITE" id="PS50084">
    <property type="entry name" value="KH_TYPE_1"/>
    <property type="match status" value="3"/>
</dbReference>
<organism evidence="5 6">
    <name type="scientific">Solanum commersonii</name>
    <name type="common">Commerson's wild potato</name>
    <name type="synonym">Commerson's nightshade</name>
    <dbReference type="NCBI Taxonomy" id="4109"/>
    <lineage>
        <taxon>Eukaryota</taxon>
        <taxon>Viridiplantae</taxon>
        <taxon>Streptophyta</taxon>
        <taxon>Embryophyta</taxon>
        <taxon>Tracheophyta</taxon>
        <taxon>Spermatophyta</taxon>
        <taxon>Magnoliopsida</taxon>
        <taxon>eudicotyledons</taxon>
        <taxon>Gunneridae</taxon>
        <taxon>Pentapetalae</taxon>
        <taxon>asterids</taxon>
        <taxon>lamiids</taxon>
        <taxon>Solanales</taxon>
        <taxon>Solanaceae</taxon>
        <taxon>Solanoideae</taxon>
        <taxon>Solaneae</taxon>
        <taxon>Solanum</taxon>
    </lineage>
</organism>
<feature type="compositionally biased region" description="Low complexity" evidence="3">
    <location>
        <begin position="534"/>
        <end position="543"/>
    </location>
</feature>
<evidence type="ECO:0000256" key="2">
    <source>
        <dbReference type="PROSITE-ProRule" id="PRU00117"/>
    </source>
</evidence>
<feature type="domain" description="K Homology" evidence="4">
    <location>
        <begin position="41"/>
        <end position="124"/>
    </location>
</feature>
<evidence type="ECO:0000259" key="4">
    <source>
        <dbReference type="SMART" id="SM00322"/>
    </source>
</evidence>
<dbReference type="EMBL" id="JACXVP010000002">
    <property type="protein sequence ID" value="KAG5621571.1"/>
    <property type="molecule type" value="Genomic_DNA"/>
</dbReference>
<comment type="caution">
    <text evidence="5">The sequence shown here is derived from an EMBL/GenBank/DDBJ whole genome shotgun (WGS) entry which is preliminary data.</text>
</comment>
<evidence type="ECO:0000313" key="5">
    <source>
        <dbReference type="EMBL" id="KAG5621571.1"/>
    </source>
</evidence>
<feature type="domain" description="K Homology" evidence="4">
    <location>
        <begin position="252"/>
        <end position="325"/>
    </location>
</feature>
<dbReference type="Pfam" id="PF00013">
    <property type="entry name" value="KH_1"/>
    <property type="match status" value="3"/>
</dbReference>
<dbReference type="GO" id="GO:0003723">
    <property type="term" value="F:RNA binding"/>
    <property type="evidence" value="ECO:0007669"/>
    <property type="project" value="UniProtKB-UniRule"/>
</dbReference>
<keyword evidence="2" id="KW-0694">RNA-binding</keyword>
<dbReference type="Gene3D" id="3.30.310.210">
    <property type="match status" value="2"/>
</dbReference>
<name>A0A9J6ABA3_SOLCO</name>